<evidence type="ECO:0000313" key="2">
    <source>
        <dbReference type="EMBL" id="SQH24871.1"/>
    </source>
</evidence>
<dbReference type="RefSeq" id="WP_003785686.1">
    <property type="nucleotide sequence ID" value="NZ_CP091518.1"/>
</dbReference>
<sequence>MSECRTSLKDKSGAEYLEYAVLGASLVAGAYGRSIAGSVVSKMGHNAIRNQFGNVTNAGKAYRNALIEQAGWVANASDLLNKIHNGTTQEEDYLQLANTSISTLSGAGLLMGLAAPAVAGPLMTAAFVGSIAIGVYTFVKEIQKPICGHDV</sequence>
<protein>
    <submittedName>
        <fullName evidence="2">Uncharacterized protein</fullName>
    </submittedName>
</protein>
<evidence type="ECO:0000256" key="1">
    <source>
        <dbReference type="SAM" id="Phobius"/>
    </source>
</evidence>
<keyword evidence="1" id="KW-0812">Transmembrane</keyword>
<feature type="transmembrane region" description="Helical" evidence="1">
    <location>
        <begin position="118"/>
        <end position="139"/>
    </location>
</feature>
<accession>A0AAX2J3A2</accession>
<organism evidence="2 3">
    <name type="scientific">Kingella kingae</name>
    <dbReference type="NCBI Taxonomy" id="504"/>
    <lineage>
        <taxon>Bacteria</taxon>
        <taxon>Pseudomonadati</taxon>
        <taxon>Pseudomonadota</taxon>
        <taxon>Betaproteobacteria</taxon>
        <taxon>Neisseriales</taxon>
        <taxon>Neisseriaceae</taxon>
        <taxon>Kingella</taxon>
    </lineage>
</organism>
<dbReference type="AlphaFoldDB" id="A0AAX2J3A2"/>
<name>A0AAX2J3A2_KINKI</name>
<keyword evidence="1" id="KW-0472">Membrane</keyword>
<keyword evidence="1" id="KW-1133">Transmembrane helix</keyword>
<reference evidence="2 3" key="1">
    <citation type="submission" date="2018-06" db="EMBL/GenBank/DDBJ databases">
        <authorList>
            <consortium name="Pathogen Informatics"/>
            <person name="Doyle S."/>
        </authorList>
    </citation>
    <scope>NUCLEOTIDE SEQUENCE [LARGE SCALE GENOMIC DNA]</scope>
    <source>
        <strain evidence="2 3">NCTC10529</strain>
    </source>
</reference>
<gene>
    <name evidence="2" type="ORF">NCTC10529_01066</name>
</gene>
<dbReference type="EMBL" id="LS483426">
    <property type="protein sequence ID" value="SQH24871.1"/>
    <property type="molecule type" value="Genomic_DNA"/>
</dbReference>
<dbReference type="Proteomes" id="UP000248598">
    <property type="component" value="Chromosome 1"/>
</dbReference>
<dbReference type="GeneID" id="93262367"/>
<proteinExistence type="predicted"/>
<evidence type="ECO:0000313" key="3">
    <source>
        <dbReference type="Proteomes" id="UP000248598"/>
    </source>
</evidence>